<keyword evidence="2" id="KW-1185">Reference proteome</keyword>
<dbReference type="EMBL" id="JBBPBN010000028">
    <property type="protein sequence ID" value="KAK9006820.1"/>
    <property type="molecule type" value="Genomic_DNA"/>
</dbReference>
<gene>
    <name evidence="1" type="ORF">V6N11_019151</name>
</gene>
<proteinExistence type="predicted"/>
<evidence type="ECO:0000313" key="2">
    <source>
        <dbReference type="Proteomes" id="UP001396334"/>
    </source>
</evidence>
<organism evidence="1 2">
    <name type="scientific">Hibiscus sabdariffa</name>
    <name type="common">roselle</name>
    <dbReference type="NCBI Taxonomy" id="183260"/>
    <lineage>
        <taxon>Eukaryota</taxon>
        <taxon>Viridiplantae</taxon>
        <taxon>Streptophyta</taxon>
        <taxon>Embryophyta</taxon>
        <taxon>Tracheophyta</taxon>
        <taxon>Spermatophyta</taxon>
        <taxon>Magnoliopsida</taxon>
        <taxon>eudicotyledons</taxon>
        <taxon>Gunneridae</taxon>
        <taxon>Pentapetalae</taxon>
        <taxon>rosids</taxon>
        <taxon>malvids</taxon>
        <taxon>Malvales</taxon>
        <taxon>Malvaceae</taxon>
        <taxon>Malvoideae</taxon>
        <taxon>Hibiscus</taxon>
    </lineage>
</organism>
<protein>
    <submittedName>
        <fullName evidence="1">Uncharacterized protein</fullName>
    </submittedName>
</protein>
<name>A0ABR2R1N4_9ROSI</name>
<accession>A0ABR2R1N4</accession>
<sequence>MGSKFEYEEPAPTQQFPLKHPDPTHCISTCLDTLSLPIRRKLDIFKRASTGIEKVFSIMLKGIHCSAFRFQVGVKTSAFQWE</sequence>
<evidence type="ECO:0000313" key="1">
    <source>
        <dbReference type="EMBL" id="KAK9006820.1"/>
    </source>
</evidence>
<dbReference type="Proteomes" id="UP001396334">
    <property type="component" value="Unassembled WGS sequence"/>
</dbReference>
<comment type="caution">
    <text evidence="1">The sequence shown here is derived from an EMBL/GenBank/DDBJ whole genome shotgun (WGS) entry which is preliminary data.</text>
</comment>
<reference evidence="1 2" key="1">
    <citation type="journal article" date="2024" name="G3 (Bethesda)">
        <title>Genome assembly of Hibiscus sabdariffa L. provides insights into metabolisms of medicinal natural products.</title>
        <authorList>
            <person name="Kim T."/>
        </authorList>
    </citation>
    <scope>NUCLEOTIDE SEQUENCE [LARGE SCALE GENOMIC DNA]</scope>
    <source>
        <strain evidence="1">TK-2024</strain>
        <tissue evidence="1">Old leaves</tissue>
    </source>
</reference>